<dbReference type="PANTHER" id="PTHR28037">
    <property type="entry name" value="ALCOHOL O-ACETYLTRANSFERASE 1-RELATED"/>
    <property type="match status" value="1"/>
</dbReference>
<dbReference type="OrthoDB" id="2150604at2759"/>
<dbReference type="InterPro" id="IPR023213">
    <property type="entry name" value="CAT-like_dom_sf"/>
</dbReference>
<keyword evidence="1" id="KW-0808">Transferase</keyword>
<protein>
    <submittedName>
        <fullName evidence="1">Alcohol acetyltransferase</fullName>
    </submittedName>
</protein>
<gene>
    <name evidence="1" type="ORF">BDW47DRAFT_104120</name>
</gene>
<keyword evidence="2" id="KW-1185">Reference proteome</keyword>
<accession>A0A2I2FEH0</accession>
<proteinExistence type="predicted"/>
<dbReference type="InterPro" id="IPR010828">
    <property type="entry name" value="Atf2/Sli1-like"/>
</dbReference>
<evidence type="ECO:0000313" key="1">
    <source>
        <dbReference type="EMBL" id="PLB39016.1"/>
    </source>
</evidence>
<dbReference type="InterPro" id="IPR052058">
    <property type="entry name" value="Alcohol_O-acetyltransferase"/>
</dbReference>
<dbReference type="PANTHER" id="PTHR28037:SF1">
    <property type="entry name" value="ALCOHOL O-ACETYLTRANSFERASE 1-RELATED"/>
    <property type="match status" value="1"/>
</dbReference>
<reference evidence="1 2" key="1">
    <citation type="submission" date="2017-12" db="EMBL/GenBank/DDBJ databases">
        <authorList>
            <consortium name="DOE Joint Genome Institute"/>
            <person name="Haridas S."/>
            <person name="Kjaerbolling I."/>
            <person name="Vesth T.C."/>
            <person name="Frisvad J.C."/>
            <person name="Nybo J.L."/>
            <person name="Theobald S."/>
            <person name="Kuo A."/>
            <person name="Bowyer P."/>
            <person name="Matsuda Y."/>
            <person name="Mondo S."/>
            <person name="Lyhne E.K."/>
            <person name="Kogle M.E."/>
            <person name="Clum A."/>
            <person name="Lipzen A."/>
            <person name="Salamov A."/>
            <person name="Ngan C.Y."/>
            <person name="Daum C."/>
            <person name="Chiniquy J."/>
            <person name="Barry K."/>
            <person name="LaButti K."/>
            <person name="Simmons B.A."/>
            <person name="Magnuson J.K."/>
            <person name="Mortensen U.H."/>
            <person name="Larsen T.O."/>
            <person name="Grigoriev I.V."/>
            <person name="Baker S.E."/>
            <person name="Andersen M.R."/>
            <person name="Nordberg H.P."/>
            <person name="Cantor M.N."/>
            <person name="Hua S.X."/>
        </authorList>
    </citation>
    <scope>NUCLEOTIDE SEQUENCE [LARGE SCALE GENOMIC DNA]</scope>
    <source>
        <strain evidence="1 2">CBS 102.13</strain>
    </source>
</reference>
<evidence type="ECO:0000313" key="2">
    <source>
        <dbReference type="Proteomes" id="UP000234585"/>
    </source>
</evidence>
<dbReference type="GO" id="GO:0008080">
    <property type="term" value="F:N-acetyltransferase activity"/>
    <property type="evidence" value="ECO:0007669"/>
    <property type="project" value="TreeGrafter"/>
</dbReference>
<dbReference type="RefSeq" id="XP_024673028.1">
    <property type="nucleotide sequence ID" value="XM_024812256.1"/>
</dbReference>
<sequence length="459" mass="50507">MDKLENLRPVGRLEQCSTARHALGFYNNVVVTANYSLPESFTLPAKDYIYKACEVLIGQHPILSAIPVGEDTKEPYFARLPEIDLSTPVSFEERTGPFPGLDEADSELDAVLQTQHNTPFVAPSPHWRLHVLTDPAENRRFTAAFVFHHAIGDGTSGKAFHRTFLQALHSTASLASGEAQQLIRPPQSPLLPNVEELHPLPLSIPFLAGALFREKIWSSSDPGLWAGSEVRLPLETNVRHVVFPKAVASSFRDSCRQNETTITAALQTLIARAILTHVPEHFTSVHFSGAMSTRRWMPDTITDDSIGVWVQDYSEDYARKAVTSETFPWAEARRSRETIEKVLQLKGKNAGPNLLKYVGDFHEELYRSKVGKPRKASFEVSNIGALGVGEQEAERPQIGRVVFSQSASVTGSAIEVSVASGGDGCLVLAFTWQTNVVDATLMASIIEQATREVHGVCTL</sequence>
<dbReference type="STRING" id="41067.A0A2I2FEH0"/>
<dbReference type="Gene3D" id="3.30.559.10">
    <property type="entry name" value="Chloramphenicol acetyltransferase-like domain"/>
    <property type="match status" value="1"/>
</dbReference>
<dbReference type="EMBL" id="KZ559132">
    <property type="protein sequence ID" value="PLB39016.1"/>
    <property type="molecule type" value="Genomic_DNA"/>
</dbReference>
<dbReference type="AlphaFoldDB" id="A0A2I2FEH0"/>
<name>A0A2I2FEH0_ASPCN</name>
<dbReference type="Pfam" id="PF07247">
    <property type="entry name" value="AATase"/>
    <property type="match status" value="1"/>
</dbReference>
<dbReference type="SUPFAM" id="SSF52777">
    <property type="entry name" value="CoA-dependent acyltransferases"/>
    <property type="match status" value="1"/>
</dbReference>
<dbReference type="GeneID" id="36519416"/>
<organism evidence="1 2">
    <name type="scientific">Aspergillus candidus</name>
    <dbReference type="NCBI Taxonomy" id="41067"/>
    <lineage>
        <taxon>Eukaryota</taxon>
        <taxon>Fungi</taxon>
        <taxon>Dikarya</taxon>
        <taxon>Ascomycota</taxon>
        <taxon>Pezizomycotina</taxon>
        <taxon>Eurotiomycetes</taxon>
        <taxon>Eurotiomycetidae</taxon>
        <taxon>Eurotiales</taxon>
        <taxon>Aspergillaceae</taxon>
        <taxon>Aspergillus</taxon>
        <taxon>Aspergillus subgen. Circumdati</taxon>
    </lineage>
</organism>
<dbReference type="Proteomes" id="UP000234585">
    <property type="component" value="Unassembled WGS sequence"/>
</dbReference>